<dbReference type="InterPro" id="IPR001796">
    <property type="entry name" value="DHFR_dom"/>
</dbReference>
<dbReference type="InterPro" id="IPR024072">
    <property type="entry name" value="DHFR-like_dom_sf"/>
</dbReference>
<sequence>MGIKIKLNLIVAASENMGIGKNGDLPWRLSRSDLKLDQYQDTFSFKTMKQVVEKLENKEFQRLFEGVWVIGGASLYEDAMSSPYFSRLYLTKIHKQVDCDTFLPALPENLKKVSDPEVPEEIQEENGIQYSYHIYEK</sequence>
<keyword evidence="5" id="KW-0560">Oxidoreductase</keyword>
<dbReference type="GO" id="GO:0046654">
    <property type="term" value="P:tetrahydrofolate biosynthetic process"/>
    <property type="evidence" value="ECO:0007669"/>
    <property type="project" value="InterPro"/>
</dbReference>
<name>A0A9P0GS41_9CUCU</name>
<dbReference type="SUPFAM" id="SSF53597">
    <property type="entry name" value="Dihydrofolate reductase-like"/>
    <property type="match status" value="1"/>
</dbReference>
<evidence type="ECO:0000256" key="1">
    <source>
        <dbReference type="ARBA" id="ARBA00004903"/>
    </source>
</evidence>
<protein>
    <recommendedName>
        <fullName evidence="2">dihydrofolate reductase</fullName>
        <ecNumber evidence="2">1.5.1.3</ecNumber>
    </recommendedName>
</protein>
<keyword evidence="3" id="KW-0554">One-carbon metabolism</keyword>
<accession>A0A9P0GS41</accession>
<organism evidence="8 9">
    <name type="scientific">Ceutorhynchus assimilis</name>
    <name type="common">cabbage seed weevil</name>
    <dbReference type="NCBI Taxonomy" id="467358"/>
    <lineage>
        <taxon>Eukaryota</taxon>
        <taxon>Metazoa</taxon>
        <taxon>Ecdysozoa</taxon>
        <taxon>Arthropoda</taxon>
        <taxon>Hexapoda</taxon>
        <taxon>Insecta</taxon>
        <taxon>Pterygota</taxon>
        <taxon>Neoptera</taxon>
        <taxon>Endopterygota</taxon>
        <taxon>Coleoptera</taxon>
        <taxon>Polyphaga</taxon>
        <taxon>Cucujiformia</taxon>
        <taxon>Curculionidae</taxon>
        <taxon>Ceutorhynchinae</taxon>
        <taxon>Ceutorhynchus</taxon>
    </lineage>
</organism>
<dbReference type="GO" id="GO:0046452">
    <property type="term" value="P:dihydrofolate metabolic process"/>
    <property type="evidence" value="ECO:0007669"/>
    <property type="project" value="TreeGrafter"/>
</dbReference>
<dbReference type="InterPro" id="IPR012259">
    <property type="entry name" value="DHFR"/>
</dbReference>
<dbReference type="EMBL" id="OU892279">
    <property type="protein sequence ID" value="CAH1128334.1"/>
    <property type="molecule type" value="Genomic_DNA"/>
</dbReference>
<evidence type="ECO:0000256" key="5">
    <source>
        <dbReference type="ARBA" id="ARBA00023002"/>
    </source>
</evidence>
<dbReference type="GO" id="GO:0046655">
    <property type="term" value="P:folic acid metabolic process"/>
    <property type="evidence" value="ECO:0007669"/>
    <property type="project" value="TreeGrafter"/>
</dbReference>
<dbReference type="CDD" id="cd00209">
    <property type="entry name" value="DHFR"/>
    <property type="match status" value="1"/>
</dbReference>
<comment type="pathway">
    <text evidence="1">Cofactor biosynthesis; tetrahydrofolate biosynthesis; 5,6,7,8-tetrahydrofolate from 7,8-dihydrofolate: step 1/1.</text>
</comment>
<evidence type="ECO:0000259" key="7">
    <source>
        <dbReference type="PROSITE" id="PS51330"/>
    </source>
</evidence>
<dbReference type="GO" id="GO:0050661">
    <property type="term" value="F:NADP binding"/>
    <property type="evidence" value="ECO:0007669"/>
    <property type="project" value="InterPro"/>
</dbReference>
<dbReference type="PROSITE" id="PS51330">
    <property type="entry name" value="DHFR_2"/>
    <property type="match status" value="1"/>
</dbReference>
<evidence type="ECO:0000256" key="2">
    <source>
        <dbReference type="ARBA" id="ARBA00012856"/>
    </source>
</evidence>
<dbReference type="Proteomes" id="UP001152799">
    <property type="component" value="Chromosome 3"/>
</dbReference>
<evidence type="ECO:0000256" key="4">
    <source>
        <dbReference type="ARBA" id="ARBA00022857"/>
    </source>
</evidence>
<evidence type="ECO:0000256" key="3">
    <source>
        <dbReference type="ARBA" id="ARBA00022563"/>
    </source>
</evidence>
<dbReference type="AlphaFoldDB" id="A0A9P0GS41"/>
<dbReference type="GO" id="GO:0004146">
    <property type="term" value="F:dihydrofolate reductase activity"/>
    <property type="evidence" value="ECO:0007669"/>
    <property type="project" value="UniProtKB-EC"/>
</dbReference>
<proteinExistence type="predicted"/>
<keyword evidence="4" id="KW-0521">NADP</keyword>
<keyword evidence="9" id="KW-1185">Reference proteome</keyword>
<gene>
    <name evidence="8" type="ORF">CEUTPL_LOCUS7087</name>
</gene>
<reference evidence="8" key="1">
    <citation type="submission" date="2022-01" db="EMBL/GenBank/DDBJ databases">
        <authorList>
            <person name="King R."/>
        </authorList>
    </citation>
    <scope>NUCLEOTIDE SEQUENCE</scope>
</reference>
<evidence type="ECO:0000313" key="8">
    <source>
        <dbReference type="EMBL" id="CAH1128334.1"/>
    </source>
</evidence>
<evidence type="ECO:0000313" key="9">
    <source>
        <dbReference type="Proteomes" id="UP001152799"/>
    </source>
</evidence>
<dbReference type="PANTHER" id="PTHR48069">
    <property type="entry name" value="DIHYDROFOLATE REDUCTASE"/>
    <property type="match status" value="1"/>
</dbReference>
<dbReference type="EC" id="1.5.1.3" evidence="2"/>
<dbReference type="GO" id="GO:0005739">
    <property type="term" value="C:mitochondrion"/>
    <property type="evidence" value="ECO:0007669"/>
    <property type="project" value="TreeGrafter"/>
</dbReference>
<dbReference type="Gene3D" id="3.40.430.10">
    <property type="entry name" value="Dihydrofolate Reductase, subunit A"/>
    <property type="match status" value="2"/>
</dbReference>
<dbReference type="Pfam" id="PF00186">
    <property type="entry name" value="DHFR_1"/>
    <property type="match status" value="1"/>
</dbReference>
<comment type="catalytic activity">
    <reaction evidence="6">
        <text>(6S)-5,6,7,8-tetrahydrofolate + NADP(+) = 7,8-dihydrofolate + NADPH + H(+)</text>
        <dbReference type="Rhea" id="RHEA:15009"/>
        <dbReference type="ChEBI" id="CHEBI:15378"/>
        <dbReference type="ChEBI" id="CHEBI:57451"/>
        <dbReference type="ChEBI" id="CHEBI:57453"/>
        <dbReference type="ChEBI" id="CHEBI:57783"/>
        <dbReference type="ChEBI" id="CHEBI:58349"/>
        <dbReference type="EC" id="1.5.1.3"/>
    </reaction>
</comment>
<feature type="domain" description="DHFR" evidence="7">
    <location>
        <begin position="1"/>
        <end position="137"/>
    </location>
</feature>
<evidence type="ECO:0000256" key="6">
    <source>
        <dbReference type="ARBA" id="ARBA00048873"/>
    </source>
</evidence>
<dbReference type="PANTHER" id="PTHR48069:SF3">
    <property type="entry name" value="DIHYDROFOLATE REDUCTASE"/>
    <property type="match status" value="1"/>
</dbReference>
<dbReference type="GO" id="GO:0006730">
    <property type="term" value="P:one-carbon metabolic process"/>
    <property type="evidence" value="ECO:0007669"/>
    <property type="project" value="UniProtKB-KW"/>
</dbReference>
<dbReference type="OrthoDB" id="4664297at2759"/>